<evidence type="ECO:0000313" key="1">
    <source>
        <dbReference type="EMBL" id="JAE38440.1"/>
    </source>
</evidence>
<reference evidence="1" key="2">
    <citation type="journal article" date="2015" name="Data Brief">
        <title>Shoot transcriptome of the giant reed, Arundo donax.</title>
        <authorList>
            <person name="Barrero R.A."/>
            <person name="Guerrero F.D."/>
            <person name="Moolhuijzen P."/>
            <person name="Goolsby J.A."/>
            <person name="Tidwell J."/>
            <person name="Bellgard S.E."/>
            <person name="Bellgard M.I."/>
        </authorList>
    </citation>
    <scope>NUCLEOTIDE SEQUENCE</scope>
    <source>
        <tissue evidence="1">Shoot tissue taken approximately 20 cm above the soil surface</tissue>
    </source>
</reference>
<name>A0A0A9HMN2_ARUDO</name>
<reference evidence="1" key="1">
    <citation type="submission" date="2014-09" db="EMBL/GenBank/DDBJ databases">
        <authorList>
            <person name="Magalhaes I.L.F."/>
            <person name="Oliveira U."/>
            <person name="Santos F.R."/>
            <person name="Vidigal T.H.D.A."/>
            <person name="Brescovit A.D."/>
            <person name="Santos A.J."/>
        </authorList>
    </citation>
    <scope>NUCLEOTIDE SEQUENCE</scope>
    <source>
        <tissue evidence="1">Shoot tissue taken approximately 20 cm above the soil surface</tissue>
    </source>
</reference>
<sequence>MEAPAGCACARRRCAGGPRRGGTSSGGVRCAAW</sequence>
<dbReference type="EMBL" id="GBRH01159456">
    <property type="protein sequence ID" value="JAE38440.1"/>
    <property type="molecule type" value="Transcribed_RNA"/>
</dbReference>
<organism evidence="1">
    <name type="scientific">Arundo donax</name>
    <name type="common">Giant reed</name>
    <name type="synonym">Donax arundinaceus</name>
    <dbReference type="NCBI Taxonomy" id="35708"/>
    <lineage>
        <taxon>Eukaryota</taxon>
        <taxon>Viridiplantae</taxon>
        <taxon>Streptophyta</taxon>
        <taxon>Embryophyta</taxon>
        <taxon>Tracheophyta</taxon>
        <taxon>Spermatophyta</taxon>
        <taxon>Magnoliopsida</taxon>
        <taxon>Liliopsida</taxon>
        <taxon>Poales</taxon>
        <taxon>Poaceae</taxon>
        <taxon>PACMAD clade</taxon>
        <taxon>Arundinoideae</taxon>
        <taxon>Arundineae</taxon>
        <taxon>Arundo</taxon>
    </lineage>
</organism>
<proteinExistence type="predicted"/>
<accession>A0A0A9HMN2</accession>
<protein>
    <submittedName>
        <fullName evidence="1">Uncharacterized protein</fullName>
    </submittedName>
</protein>
<dbReference type="AlphaFoldDB" id="A0A0A9HMN2"/>